<keyword evidence="2" id="KW-0805">Transcription regulation</keyword>
<dbReference type="InterPro" id="IPR036388">
    <property type="entry name" value="WH-like_DNA-bd_sf"/>
</dbReference>
<dbReference type="SUPFAM" id="SSF53850">
    <property type="entry name" value="Periplasmic binding protein-like II"/>
    <property type="match status" value="1"/>
</dbReference>
<evidence type="ECO:0000256" key="4">
    <source>
        <dbReference type="ARBA" id="ARBA00023159"/>
    </source>
</evidence>
<evidence type="ECO:0000259" key="6">
    <source>
        <dbReference type="PROSITE" id="PS50931"/>
    </source>
</evidence>
<evidence type="ECO:0000256" key="1">
    <source>
        <dbReference type="ARBA" id="ARBA00009437"/>
    </source>
</evidence>
<dbReference type="FunFam" id="1.10.10.10:FF:000001">
    <property type="entry name" value="LysR family transcriptional regulator"/>
    <property type="match status" value="1"/>
</dbReference>
<dbReference type="OrthoDB" id="464481at2"/>
<reference evidence="7 8" key="1">
    <citation type="submission" date="2017-09" db="EMBL/GenBank/DDBJ databases">
        <title>Genomic, metabolic, and phenotypic characteristics of bacterial isolates from the natural microbiome of the model nematode Caenorhabditis elegans.</title>
        <authorList>
            <person name="Zimmermann J."/>
            <person name="Obeng N."/>
            <person name="Yang W."/>
            <person name="Obeng O."/>
            <person name="Kissoyan K."/>
            <person name="Pees B."/>
            <person name="Dirksen P."/>
            <person name="Hoppner M."/>
            <person name="Franke A."/>
            <person name="Rosenstiel P."/>
            <person name="Leippe M."/>
            <person name="Dierking K."/>
            <person name="Kaleta C."/>
            <person name="Schulenburg H."/>
        </authorList>
    </citation>
    <scope>NUCLEOTIDE SEQUENCE [LARGE SCALE GENOMIC DNA]</scope>
    <source>
        <strain evidence="7 8">MYb73</strain>
    </source>
</reference>
<keyword evidence="5" id="KW-0804">Transcription</keyword>
<name>A0A2S0I1K9_9BURK</name>
<dbReference type="EMBL" id="CP023270">
    <property type="protein sequence ID" value="AVJ25902.1"/>
    <property type="molecule type" value="Genomic_DNA"/>
</dbReference>
<evidence type="ECO:0000256" key="5">
    <source>
        <dbReference type="ARBA" id="ARBA00023163"/>
    </source>
</evidence>
<dbReference type="Gene3D" id="1.10.10.10">
    <property type="entry name" value="Winged helix-like DNA-binding domain superfamily/Winged helix DNA-binding domain"/>
    <property type="match status" value="1"/>
</dbReference>
<feature type="domain" description="HTH lysR-type" evidence="6">
    <location>
        <begin position="4"/>
        <end position="61"/>
    </location>
</feature>
<dbReference type="Pfam" id="PF03466">
    <property type="entry name" value="LysR_substrate"/>
    <property type="match status" value="1"/>
</dbReference>
<evidence type="ECO:0000256" key="3">
    <source>
        <dbReference type="ARBA" id="ARBA00023125"/>
    </source>
</evidence>
<comment type="similarity">
    <text evidence="1">Belongs to the LysR transcriptional regulatory family.</text>
</comment>
<evidence type="ECO:0000313" key="8">
    <source>
        <dbReference type="Proteomes" id="UP000239477"/>
    </source>
</evidence>
<keyword evidence="4" id="KW-0010">Activator</keyword>
<gene>
    <name evidence="7" type="ORF">CLM73_01520</name>
</gene>
<dbReference type="GO" id="GO:0003700">
    <property type="term" value="F:DNA-binding transcription factor activity"/>
    <property type="evidence" value="ECO:0007669"/>
    <property type="project" value="InterPro"/>
</dbReference>
<keyword evidence="3" id="KW-0238">DNA-binding</keyword>
<sequence length="309" mass="34564">MVTLNYKHLRYFWTVAKAGSIARAAQQLQRTPQSISGQIQELESTLGTELFRRAGRGLELTDVGRHALQYADRIFTMGDELLDDLRERPARRALEFKVGVAEGMPKAMVYRMIEPALHLDQDVRLICREGRLPFLLADLAVHRFDMVIADRPMPNNLNVRGFSHLLGECGLTFFGSRPLLDSLPGKFPALLDQAPFLLPGEDAAIRPRLLQWFDEHDIRPRIVGEFDDSALMNSFGQTGTGVFVAPSATAAYLCKQYRVRAIGHAAEVKEQFYAITTDQRLEHPAVVALSRAAREDIFGRSATGTISRA</sequence>
<dbReference type="Proteomes" id="UP000239477">
    <property type="component" value="Chromosome"/>
</dbReference>
<dbReference type="PANTHER" id="PTHR30293:SF2">
    <property type="entry name" value="TRANSCRIPTIONAL ACTIVATOR PROTEIN NHAR"/>
    <property type="match status" value="1"/>
</dbReference>
<evidence type="ECO:0000313" key="7">
    <source>
        <dbReference type="EMBL" id="AVJ25902.1"/>
    </source>
</evidence>
<proteinExistence type="inferred from homology"/>
<keyword evidence="8" id="KW-1185">Reference proteome</keyword>
<dbReference type="Gene3D" id="3.40.190.290">
    <property type="match status" value="1"/>
</dbReference>
<dbReference type="GO" id="GO:0003677">
    <property type="term" value="F:DNA binding"/>
    <property type="evidence" value="ECO:0007669"/>
    <property type="project" value="UniProtKB-KW"/>
</dbReference>
<dbReference type="PROSITE" id="PS50931">
    <property type="entry name" value="HTH_LYSR"/>
    <property type="match status" value="1"/>
</dbReference>
<dbReference type="AlphaFoldDB" id="A0A2S0I1K9"/>
<accession>A0A2S0I1K9</accession>
<evidence type="ECO:0000256" key="2">
    <source>
        <dbReference type="ARBA" id="ARBA00023015"/>
    </source>
</evidence>
<organism evidence="7 8">
    <name type="scientific">Achromobacter spanius</name>
    <dbReference type="NCBI Taxonomy" id="217203"/>
    <lineage>
        <taxon>Bacteria</taxon>
        <taxon>Pseudomonadati</taxon>
        <taxon>Pseudomonadota</taxon>
        <taxon>Betaproteobacteria</taxon>
        <taxon>Burkholderiales</taxon>
        <taxon>Alcaligenaceae</taxon>
        <taxon>Achromobacter</taxon>
    </lineage>
</organism>
<dbReference type="InterPro" id="IPR036390">
    <property type="entry name" value="WH_DNA-bd_sf"/>
</dbReference>
<protein>
    <submittedName>
        <fullName evidence="7">Transcriptional activator NhaR</fullName>
    </submittedName>
</protein>
<dbReference type="SUPFAM" id="SSF46785">
    <property type="entry name" value="Winged helix' DNA-binding domain"/>
    <property type="match status" value="1"/>
</dbReference>
<dbReference type="Pfam" id="PF00126">
    <property type="entry name" value="HTH_1"/>
    <property type="match status" value="1"/>
</dbReference>
<dbReference type="GO" id="GO:2000142">
    <property type="term" value="P:regulation of DNA-templated transcription initiation"/>
    <property type="evidence" value="ECO:0007669"/>
    <property type="project" value="TreeGrafter"/>
</dbReference>
<dbReference type="InterPro" id="IPR000847">
    <property type="entry name" value="LysR_HTH_N"/>
</dbReference>
<dbReference type="NCBIfam" id="NF008284">
    <property type="entry name" value="PRK11062.1"/>
    <property type="match status" value="1"/>
</dbReference>
<dbReference type="PANTHER" id="PTHR30293">
    <property type="entry name" value="TRANSCRIPTIONAL REGULATORY PROTEIN NAC-RELATED"/>
    <property type="match status" value="1"/>
</dbReference>
<dbReference type="RefSeq" id="WP_105237024.1">
    <property type="nucleotide sequence ID" value="NZ_CP023270.1"/>
</dbReference>
<dbReference type="InterPro" id="IPR005119">
    <property type="entry name" value="LysR_subst-bd"/>
</dbReference>